<sequence length="66" mass="7833">MLEAADDGECKADYELGRYYLFLNDDNLLSQYFWFLNTHLSKAKYHYNNSMESGCDDFENLASRFK</sequence>
<comment type="caution">
    <text evidence="1">The sequence shown here is derived from an EMBL/GenBank/DDBJ whole genome shotgun (WGS) entry which is preliminary data.</text>
</comment>
<evidence type="ECO:0000313" key="2">
    <source>
        <dbReference type="Proteomes" id="UP000093366"/>
    </source>
</evidence>
<dbReference type="EMBL" id="MAUJ01000001">
    <property type="protein sequence ID" value="OCQ23080.1"/>
    <property type="molecule type" value="Genomic_DNA"/>
</dbReference>
<protein>
    <submittedName>
        <fullName evidence="1">Uncharacterized protein</fullName>
    </submittedName>
</protein>
<organism evidence="1 2">
    <name type="scientific">Pseudoalteromonas luteoviolacea</name>
    <dbReference type="NCBI Taxonomy" id="43657"/>
    <lineage>
        <taxon>Bacteria</taxon>
        <taxon>Pseudomonadati</taxon>
        <taxon>Pseudomonadota</taxon>
        <taxon>Gammaproteobacteria</taxon>
        <taxon>Alteromonadales</taxon>
        <taxon>Pseudoalteromonadaceae</taxon>
        <taxon>Pseudoalteromonas</taxon>
    </lineage>
</organism>
<reference evidence="2" key="1">
    <citation type="submission" date="2016-07" db="EMBL/GenBank/DDBJ databases">
        <authorList>
            <person name="Florea S."/>
            <person name="Webb J.S."/>
            <person name="Jaromczyk J."/>
            <person name="Schardl C.L."/>
        </authorList>
    </citation>
    <scope>NUCLEOTIDE SEQUENCE [LARGE SCALE GENOMIC DNA]</scope>
    <source>
        <strain evidence="2">IPB1</strain>
    </source>
</reference>
<name>A0A1C0TUT1_9GAMM</name>
<gene>
    <name evidence="1" type="ORF">A7985_03770</name>
</gene>
<evidence type="ECO:0000313" key="1">
    <source>
        <dbReference type="EMBL" id="OCQ23080.1"/>
    </source>
</evidence>
<proteinExistence type="predicted"/>
<dbReference type="Proteomes" id="UP000093366">
    <property type="component" value="Unassembled WGS sequence"/>
</dbReference>
<accession>A0A1C0TUT1</accession>
<dbReference type="AlphaFoldDB" id="A0A1C0TUT1"/>